<organism evidence="1 2">
    <name type="scientific">Glossina palpalis gambiensis</name>
    <dbReference type="NCBI Taxonomy" id="67801"/>
    <lineage>
        <taxon>Eukaryota</taxon>
        <taxon>Metazoa</taxon>
        <taxon>Ecdysozoa</taxon>
        <taxon>Arthropoda</taxon>
        <taxon>Hexapoda</taxon>
        <taxon>Insecta</taxon>
        <taxon>Pterygota</taxon>
        <taxon>Neoptera</taxon>
        <taxon>Endopterygota</taxon>
        <taxon>Diptera</taxon>
        <taxon>Brachycera</taxon>
        <taxon>Muscomorpha</taxon>
        <taxon>Hippoboscoidea</taxon>
        <taxon>Glossinidae</taxon>
        <taxon>Glossina</taxon>
    </lineage>
</organism>
<dbReference type="InterPro" id="IPR010512">
    <property type="entry name" value="DUF1091"/>
</dbReference>
<proteinExistence type="predicted"/>
<reference evidence="2" key="1">
    <citation type="submission" date="2015-01" db="EMBL/GenBank/DDBJ databases">
        <authorList>
            <person name="Aksoy S."/>
            <person name="Warren W."/>
            <person name="Wilson R.K."/>
        </authorList>
    </citation>
    <scope>NUCLEOTIDE SEQUENCE [LARGE SCALE GENOMIC DNA]</scope>
    <source>
        <strain evidence="2">IAEA</strain>
    </source>
</reference>
<dbReference type="PANTHER" id="PTHR21112:SF0">
    <property type="entry name" value="CHEMOSENSORY PROTEIN A 29A-RELATED"/>
    <property type="match status" value="1"/>
</dbReference>
<dbReference type="AlphaFoldDB" id="A0A1B0B622"/>
<name>A0A1B0B622_9MUSC</name>
<dbReference type="EnsemblMetazoa" id="GPPI020100-RA">
    <property type="protein sequence ID" value="GPPI020100-PA"/>
    <property type="gene ID" value="GPPI020100"/>
</dbReference>
<reference evidence="1" key="2">
    <citation type="submission" date="2020-05" db="UniProtKB">
        <authorList>
            <consortium name="EnsemblMetazoa"/>
        </authorList>
    </citation>
    <scope>IDENTIFICATION</scope>
    <source>
        <strain evidence="1">IAEA</strain>
    </source>
</reference>
<protein>
    <submittedName>
        <fullName evidence="1">Uncharacterized protein</fullName>
    </submittedName>
</protein>
<dbReference type="PANTHER" id="PTHR21112">
    <property type="entry name" value="CHEMOSENSORY PROTEIN A 29A-RELATED"/>
    <property type="match status" value="1"/>
</dbReference>
<accession>A0A1B0B622</accession>
<dbReference type="Pfam" id="PF06477">
    <property type="entry name" value="DUF1091"/>
    <property type="match status" value="2"/>
</dbReference>
<evidence type="ECO:0000313" key="2">
    <source>
        <dbReference type="Proteomes" id="UP000092460"/>
    </source>
</evidence>
<keyword evidence="2" id="KW-1185">Reference proteome</keyword>
<sequence length="352" mass="40856">MNSMNSDDRDELIQIGFEKSLFDNGIQAEKPPWKFDVLNVTYASQTPDKLDLKIKITQPSRGVNALSGWFDIKEDITDDVFIEIQLLYSKTGTGNSYSPTPFRMHKMNTTQFINWPYKEYLLDTIRGCAENYVEIEDEPFVAPVTKRRISFDNCVFDTEKLPTMMKNGFYKMEINVSNDIIGHLQAAKPIWKFDILDVKCDIQTPDKIEMKIKIAQPARGVYAVNGYIDIREDGTDEAFFEIGIFYSRTGTGNSYTPTPFHLRKMNLSEFINWPYKEYLFGTIKECGENIVEVEDKFVPPLQKRRLILNECKFNTDNMPSMMKNGFYKLEVLTTQQYQLTLSILVQVYDSIY</sequence>
<dbReference type="Proteomes" id="UP000092460">
    <property type="component" value="Unassembled WGS sequence"/>
</dbReference>
<dbReference type="VEuPathDB" id="VectorBase:GPPI020100"/>
<evidence type="ECO:0000313" key="1">
    <source>
        <dbReference type="EnsemblMetazoa" id="GPPI020100-PA"/>
    </source>
</evidence>
<dbReference type="EMBL" id="JXJN01008949">
    <property type="status" value="NOT_ANNOTATED_CDS"/>
    <property type="molecule type" value="Genomic_DNA"/>
</dbReference>